<comment type="subcellular location">
    <subcellularLocation>
        <location evidence="1">Membrane</location>
        <topology evidence="1">Multi-pass membrane protein</topology>
    </subcellularLocation>
</comment>
<dbReference type="InterPro" id="IPR039428">
    <property type="entry name" value="NUOK/Mnh_C1-like"/>
</dbReference>
<proteinExistence type="predicted"/>
<feature type="transmembrane region" description="Helical" evidence="6">
    <location>
        <begin position="30"/>
        <end position="49"/>
    </location>
</feature>
<evidence type="ECO:0000256" key="6">
    <source>
        <dbReference type="SAM" id="Phobius"/>
    </source>
</evidence>
<keyword evidence="2 6" id="KW-0812">Transmembrane</keyword>
<feature type="region of interest" description="Disordered" evidence="5">
    <location>
        <begin position="89"/>
        <end position="112"/>
    </location>
</feature>
<evidence type="ECO:0000256" key="1">
    <source>
        <dbReference type="ARBA" id="ARBA00004141"/>
    </source>
</evidence>
<dbReference type="EC" id="1.6.5.9" evidence="7"/>
<dbReference type="Proteomes" id="UP001219037">
    <property type="component" value="Chromosome"/>
</dbReference>
<gene>
    <name evidence="7" type="ORF">P8192_12610</name>
</gene>
<evidence type="ECO:0000256" key="2">
    <source>
        <dbReference type="ARBA" id="ARBA00022692"/>
    </source>
</evidence>
<dbReference type="Gene3D" id="1.10.287.3510">
    <property type="match status" value="1"/>
</dbReference>
<dbReference type="EMBL" id="CP121252">
    <property type="protein sequence ID" value="WFP16215.1"/>
    <property type="molecule type" value="Genomic_DNA"/>
</dbReference>
<organism evidence="7 8">
    <name type="scientific">Citricoccus muralis</name>
    <dbReference type="NCBI Taxonomy" id="169134"/>
    <lineage>
        <taxon>Bacteria</taxon>
        <taxon>Bacillati</taxon>
        <taxon>Actinomycetota</taxon>
        <taxon>Actinomycetes</taxon>
        <taxon>Micrococcales</taxon>
        <taxon>Micrococcaceae</taxon>
        <taxon>Citricoccus</taxon>
    </lineage>
</organism>
<keyword evidence="8" id="KW-1185">Reference proteome</keyword>
<name>A0ABY8H535_9MICC</name>
<accession>A0ABY8H535</accession>
<feature type="compositionally biased region" description="Acidic residues" evidence="5">
    <location>
        <begin position="89"/>
        <end position="102"/>
    </location>
</feature>
<keyword evidence="3 6" id="KW-1133">Transmembrane helix</keyword>
<dbReference type="GO" id="GO:0050136">
    <property type="term" value="F:NADH dehydrogenase (quinone) (non-electrogenic) activity"/>
    <property type="evidence" value="ECO:0007669"/>
    <property type="project" value="UniProtKB-EC"/>
</dbReference>
<feature type="transmembrane region" description="Helical" evidence="6">
    <location>
        <begin position="6"/>
        <end position="23"/>
    </location>
</feature>
<dbReference type="Pfam" id="PF00420">
    <property type="entry name" value="Oxidored_q2"/>
    <property type="match status" value="1"/>
</dbReference>
<evidence type="ECO:0000256" key="4">
    <source>
        <dbReference type="ARBA" id="ARBA00023136"/>
    </source>
</evidence>
<evidence type="ECO:0000256" key="5">
    <source>
        <dbReference type="SAM" id="MobiDB-lite"/>
    </source>
</evidence>
<reference evidence="7 8" key="1">
    <citation type="submission" date="2023-04" db="EMBL/GenBank/DDBJ databases">
        <title>Funneling lignin-derived compounds into biodiesel using alkali-halophilic Citricoccus sp. P2.</title>
        <authorList>
            <person name="Luo C.-B."/>
        </authorList>
    </citation>
    <scope>NUCLEOTIDE SEQUENCE [LARGE SCALE GENOMIC DNA]</scope>
    <source>
        <strain evidence="7 8">P2</strain>
    </source>
</reference>
<evidence type="ECO:0000313" key="7">
    <source>
        <dbReference type="EMBL" id="WFP16215.1"/>
    </source>
</evidence>
<evidence type="ECO:0000313" key="8">
    <source>
        <dbReference type="Proteomes" id="UP001219037"/>
    </source>
</evidence>
<sequence>MSELTLWLGALLTGIAVIRLLTVEEPLSRLIALNITGGGTLMILVGLAVRSEAPDPVPQALALTGIVITVAFTGVGLVLLRAVHEEELTDLDDAEETEDTEGAADTGEQESR</sequence>
<dbReference type="RefSeq" id="WP_278157368.1">
    <property type="nucleotide sequence ID" value="NZ_CP121252.1"/>
</dbReference>
<keyword evidence="4 6" id="KW-0472">Membrane</keyword>
<protein>
    <submittedName>
        <fullName evidence="7">NADH-quinone oxidoreductase subunit K</fullName>
        <ecNumber evidence="7">1.6.5.9</ecNumber>
    </submittedName>
</protein>
<evidence type="ECO:0000256" key="3">
    <source>
        <dbReference type="ARBA" id="ARBA00022989"/>
    </source>
</evidence>
<keyword evidence="7" id="KW-0560">Oxidoreductase</keyword>
<feature type="transmembrane region" description="Helical" evidence="6">
    <location>
        <begin position="61"/>
        <end position="80"/>
    </location>
</feature>